<comment type="caution">
    <text evidence="1">The sequence shown here is derived from an EMBL/GenBank/DDBJ whole genome shotgun (WGS) entry which is preliminary data.</text>
</comment>
<reference evidence="1 2" key="1">
    <citation type="submission" date="2014-02" db="EMBL/GenBank/DDBJ databases">
        <title>Whole genome sequence of Sphingobium chlorophenolicum NBRC 16172.</title>
        <authorList>
            <person name="Gan H.M."/>
            <person name="Gan H.Y."/>
            <person name="Chew T.H."/>
            <person name="Savka M.A."/>
        </authorList>
    </citation>
    <scope>NUCLEOTIDE SEQUENCE [LARGE SCALE GENOMIC DNA]</scope>
    <source>
        <strain evidence="1 2">NBRC 16172</strain>
    </source>
</reference>
<dbReference type="RefSeq" id="WP_037456602.1">
    <property type="nucleotide sequence ID" value="NZ_JFHR01000076.1"/>
</dbReference>
<name>A0A081R8Q6_SPHCR</name>
<dbReference type="AlphaFoldDB" id="A0A081R8Q6"/>
<dbReference type="InterPro" id="IPR014581">
    <property type="entry name" value="UCP033303"/>
</dbReference>
<evidence type="ECO:0000313" key="2">
    <source>
        <dbReference type="Proteomes" id="UP000028411"/>
    </source>
</evidence>
<dbReference type="PATRIC" id="fig|46429.4.peg.4124"/>
<proteinExistence type="predicted"/>
<dbReference type="EMBL" id="JFHR01000076">
    <property type="protein sequence ID" value="KEQ51579.1"/>
    <property type="molecule type" value="Genomic_DNA"/>
</dbReference>
<dbReference type="Proteomes" id="UP000028411">
    <property type="component" value="Unassembled WGS sequence"/>
</dbReference>
<evidence type="ECO:0000313" key="1">
    <source>
        <dbReference type="EMBL" id="KEQ51579.1"/>
    </source>
</evidence>
<dbReference type="InterPro" id="IPR009758">
    <property type="entry name" value="DUF1326"/>
</dbReference>
<accession>A0A081R8Q6</accession>
<sequence length="211" mass="23019">MTYWMLKGREFANCNCEYGCNCQFGGFPDKGHCQAAFGFAIDEGRHGDTDLGGLNIAAVFRWPGAIHEGQGECVAFVDERATESQRQSLLTIMTGGDTAPFATVFAVFASTIVTMHEPHFVPVAFEVDVEGRKGRLRIPGHLEMDGEPIRSPVDGSEIRAQIHLPDGFEYEVAEIGSGASRAIAPMRLDHAASYGQFAYLHLDSHGVVRAR</sequence>
<dbReference type="PIRSF" id="PIRSF033303">
    <property type="entry name" value="UCP033303"/>
    <property type="match status" value="1"/>
</dbReference>
<organism evidence="1 2">
    <name type="scientific">Sphingobium chlorophenolicum</name>
    <dbReference type="NCBI Taxonomy" id="46429"/>
    <lineage>
        <taxon>Bacteria</taxon>
        <taxon>Pseudomonadati</taxon>
        <taxon>Pseudomonadota</taxon>
        <taxon>Alphaproteobacteria</taxon>
        <taxon>Sphingomonadales</taxon>
        <taxon>Sphingomonadaceae</taxon>
        <taxon>Sphingobium</taxon>
    </lineage>
</organism>
<dbReference type="Pfam" id="PF07040">
    <property type="entry name" value="DUF1326"/>
    <property type="match status" value="1"/>
</dbReference>
<dbReference type="eggNOG" id="COG5588">
    <property type="taxonomic scope" value="Bacteria"/>
</dbReference>
<dbReference type="OrthoDB" id="9802256at2"/>
<protein>
    <recommendedName>
        <fullName evidence="3">DUF1326 domain-containing protein</fullName>
    </recommendedName>
</protein>
<gene>
    <name evidence="1" type="ORF">BV95_04138</name>
</gene>
<evidence type="ECO:0008006" key="3">
    <source>
        <dbReference type="Google" id="ProtNLM"/>
    </source>
</evidence>